<sequence length="66" mass="8192">MKQCKWYFVCPMKRYYEKGLIDKKWIENYCKGNWKECIRYQKEENGEYHEDWMLPDGTLDESLKGD</sequence>
<reference evidence="1 2" key="1">
    <citation type="submission" date="2021-02" db="EMBL/GenBank/DDBJ databases">
        <title>Characterization of Marinitoga sp. nov. str. BP5-C20A.</title>
        <authorList>
            <person name="Erauso G."/>
            <person name="Postec A."/>
        </authorList>
    </citation>
    <scope>NUCLEOTIDE SEQUENCE [LARGE SCALE GENOMIC DNA]</scope>
    <source>
        <strain evidence="1 2">BP5-C20A</strain>
    </source>
</reference>
<proteinExistence type="predicted"/>
<evidence type="ECO:0000313" key="2">
    <source>
        <dbReference type="Proteomes" id="UP001232493"/>
    </source>
</evidence>
<organism evidence="1 2">
    <name type="scientific">Marinitoga aeolica</name>
    <dbReference type="NCBI Taxonomy" id="2809031"/>
    <lineage>
        <taxon>Bacteria</taxon>
        <taxon>Thermotogati</taxon>
        <taxon>Thermotogota</taxon>
        <taxon>Thermotogae</taxon>
        <taxon>Petrotogales</taxon>
        <taxon>Petrotogaceae</taxon>
        <taxon>Marinitoga</taxon>
    </lineage>
</organism>
<evidence type="ECO:0008006" key="3">
    <source>
        <dbReference type="Google" id="ProtNLM"/>
    </source>
</evidence>
<evidence type="ECO:0000313" key="1">
    <source>
        <dbReference type="EMBL" id="WGS64897.1"/>
    </source>
</evidence>
<dbReference type="RefSeq" id="WP_280998916.1">
    <property type="nucleotide sequence ID" value="NZ_CP069362.1"/>
</dbReference>
<name>A0ABY8PQH7_9BACT</name>
<dbReference type="Proteomes" id="UP001232493">
    <property type="component" value="Chromosome"/>
</dbReference>
<keyword evidence="2" id="KW-1185">Reference proteome</keyword>
<protein>
    <recommendedName>
        <fullName evidence="3">Uracil-DNA glycosylase</fullName>
    </recommendedName>
</protein>
<gene>
    <name evidence="1" type="ORF">JRV97_11155</name>
</gene>
<dbReference type="EMBL" id="CP069362">
    <property type="protein sequence ID" value="WGS64897.1"/>
    <property type="molecule type" value="Genomic_DNA"/>
</dbReference>
<accession>A0ABY8PQH7</accession>